<reference evidence="2 3" key="1">
    <citation type="submission" date="2024-02" db="EMBL/GenBank/DDBJ databases">
        <title>High-quality chromosome-scale genome assembly of Pensacola bahiagrass (Paspalum notatum Flugge var. saurae).</title>
        <authorList>
            <person name="Vega J.M."/>
            <person name="Podio M."/>
            <person name="Orjuela J."/>
            <person name="Siena L.A."/>
            <person name="Pessino S.C."/>
            <person name="Combes M.C."/>
            <person name="Mariac C."/>
            <person name="Albertini E."/>
            <person name="Pupilli F."/>
            <person name="Ortiz J.P.A."/>
            <person name="Leblanc O."/>
        </authorList>
    </citation>
    <scope>NUCLEOTIDE SEQUENCE [LARGE SCALE GENOMIC DNA]</scope>
    <source>
        <strain evidence="2">R1</strain>
        <tissue evidence="2">Leaf</tissue>
    </source>
</reference>
<evidence type="ECO:0000313" key="2">
    <source>
        <dbReference type="EMBL" id="WVZ94606.1"/>
    </source>
</evidence>
<dbReference type="SUPFAM" id="SSF56219">
    <property type="entry name" value="DNase I-like"/>
    <property type="match status" value="1"/>
</dbReference>
<dbReference type="PANTHER" id="PTHR33710:SF72">
    <property type="entry name" value="OS04G0204200 PROTEIN"/>
    <property type="match status" value="1"/>
</dbReference>
<protein>
    <recommendedName>
        <fullName evidence="1">Endonuclease/exonuclease/phosphatase domain-containing protein</fullName>
    </recommendedName>
</protein>
<dbReference type="Gene3D" id="3.60.10.10">
    <property type="entry name" value="Endonuclease/exonuclease/phosphatase"/>
    <property type="match status" value="1"/>
</dbReference>
<dbReference type="EMBL" id="CP144753">
    <property type="protein sequence ID" value="WVZ94606.1"/>
    <property type="molecule type" value="Genomic_DNA"/>
</dbReference>
<evidence type="ECO:0000313" key="3">
    <source>
        <dbReference type="Proteomes" id="UP001341281"/>
    </source>
</evidence>
<keyword evidence="3" id="KW-1185">Reference proteome</keyword>
<gene>
    <name evidence="2" type="ORF">U9M48_040476</name>
</gene>
<dbReference type="InterPro" id="IPR005135">
    <property type="entry name" value="Endo/exonuclease/phosphatase"/>
</dbReference>
<dbReference type="AlphaFoldDB" id="A0AAQ3UM62"/>
<feature type="domain" description="Endonuclease/exonuclease/phosphatase" evidence="1">
    <location>
        <begin position="185"/>
        <end position="284"/>
    </location>
</feature>
<dbReference type="Pfam" id="PF03372">
    <property type="entry name" value="Exo_endo_phos"/>
    <property type="match status" value="1"/>
</dbReference>
<accession>A0AAQ3UM62</accession>
<dbReference type="InterPro" id="IPR036691">
    <property type="entry name" value="Endo/exonu/phosph_ase_sf"/>
</dbReference>
<proteinExistence type="predicted"/>
<name>A0AAQ3UM62_PASNO</name>
<dbReference type="Proteomes" id="UP001341281">
    <property type="component" value="Chromosome 09"/>
</dbReference>
<dbReference type="GO" id="GO:0003824">
    <property type="term" value="F:catalytic activity"/>
    <property type="evidence" value="ECO:0007669"/>
    <property type="project" value="InterPro"/>
</dbReference>
<dbReference type="PANTHER" id="PTHR33710">
    <property type="entry name" value="BNAC02G09200D PROTEIN"/>
    <property type="match status" value="1"/>
</dbReference>
<sequence>MQGGSQTVLVAGLSSSTSQLFTPATGSCTELSDDFVADKMPSEALLQQGAEEILDKADNTQVEEIVAHVIAEDVEQDSLVPSKTALQLTPVRRSKRREFTGDEDLLERAERLVATKNLEMPTTGQSGGILLCVNAHVFDIGNIVIGDFHIKFNFRNKDDSFEWAIIAAYGAGQDDLKQAFLTEMVHFCSSTDKPFVLGGDFNIIRNPSEKNNDRYKDRWPFLFNACIDNLDLRELELSGRRFTWSNSLEVPTFERLDRVLVSTEWEQKFPLATVHALSRDISDHTPLLLDSGTSASHGNQWLFRFELCWLIRDGFVKQVADV</sequence>
<organism evidence="2 3">
    <name type="scientific">Paspalum notatum var. saurae</name>
    <dbReference type="NCBI Taxonomy" id="547442"/>
    <lineage>
        <taxon>Eukaryota</taxon>
        <taxon>Viridiplantae</taxon>
        <taxon>Streptophyta</taxon>
        <taxon>Embryophyta</taxon>
        <taxon>Tracheophyta</taxon>
        <taxon>Spermatophyta</taxon>
        <taxon>Magnoliopsida</taxon>
        <taxon>Liliopsida</taxon>
        <taxon>Poales</taxon>
        <taxon>Poaceae</taxon>
        <taxon>PACMAD clade</taxon>
        <taxon>Panicoideae</taxon>
        <taxon>Andropogonodae</taxon>
        <taxon>Paspaleae</taxon>
        <taxon>Paspalinae</taxon>
        <taxon>Paspalum</taxon>
    </lineage>
</organism>
<evidence type="ECO:0000259" key="1">
    <source>
        <dbReference type="Pfam" id="PF03372"/>
    </source>
</evidence>